<evidence type="ECO:0000313" key="2">
    <source>
        <dbReference type="Proteomes" id="UP001233999"/>
    </source>
</evidence>
<evidence type="ECO:0000313" key="1">
    <source>
        <dbReference type="EMBL" id="KAJ9581110.1"/>
    </source>
</evidence>
<sequence>VTVQMNAIENMGHNLLIPNGYGPKSPTYTFSSHPRALMTNRKNYRNPPIDQSPN</sequence>
<proteinExistence type="predicted"/>
<dbReference type="Proteomes" id="UP001233999">
    <property type="component" value="Unassembled WGS sequence"/>
</dbReference>
<dbReference type="AlphaFoldDB" id="A0AAD8E8F4"/>
<gene>
    <name evidence="1" type="ORF">L9F63_023715</name>
</gene>
<dbReference type="EMBL" id="JASPKZ010008025">
    <property type="protein sequence ID" value="KAJ9581110.1"/>
    <property type="molecule type" value="Genomic_DNA"/>
</dbReference>
<organism evidence="1 2">
    <name type="scientific">Diploptera punctata</name>
    <name type="common">Pacific beetle cockroach</name>
    <dbReference type="NCBI Taxonomy" id="6984"/>
    <lineage>
        <taxon>Eukaryota</taxon>
        <taxon>Metazoa</taxon>
        <taxon>Ecdysozoa</taxon>
        <taxon>Arthropoda</taxon>
        <taxon>Hexapoda</taxon>
        <taxon>Insecta</taxon>
        <taxon>Pterygota</taxon>
        <taxon>Neoptera</taxon>
        <taxon>Polyneoptera</taxon>
        <taxon>Dictyoptera</taxon>
        <taxon>Blattodea</taxon>
        <taxon>Blaberoidea</taxon>
        <taxon>Blaberidae</taxon>
        <taxon>Diplopterinae</taxon>
        <taxon>Diploptera</taxon>
    </lineage>
</organism>
<comment type="caution">
    <text evidence="1">The sequence shown here is derived from an EMBL/GenBank/DDBJ whole genome shotgun (WGS) entry which is preliminary data.</text>
</comment>
<feature type="non-terminal residue" evidence="1">
    <location>
        <position position="54"/>
    </location>
</feature>
<reference evidence="1" key="2">
    <citation type="submission" date="2023-05" db="EMBL/GenBank/DDBJ databases">
        <authorList>
            <person name="Fouks B."/>
        </authorList>
    </citation>
    <scope>NUCLEOTIDE SEQUENCE</scope>
    <source>
        <strain evidence="1">Stay&amp;Tobe</strain>
        <tissue evidence="1">Testes</tissue>
    </source>
</reference>
<name>A0AAD8E8F4_DIPPU</name>
<protein>
    <submittedName>
        <fullName evidence="1">Uncharacterized protein</fullName>
    </submittedName>
</protein>
<reference evidence="1" key="1">
    <citation type="journal article" date="2023" name="IScience">
        <title>Live-bearing cockroach genome reveals convergent evolutionary mechanisms linked to viviparity in insects and beyond.</title>
        <authorList>
            <person name="Fouks B."/>
            <person name="Harrison M.C."/>
            <person name="Mikhailova A.A."/>
            <person name="Marchal E."/>
            <person name="English S."/>
            <person name="Carruthers M."/>
            <person name="Jennings E.C."/>
            <person name="Chiamaka E.L."/>
            <person name="Frigard R.A."/>
            <person name="Pippel M."/>
            <person name="Attardo G.M."/>
            <person name="Benoit J.B."/>
            <person name="Bornberg-Bauer E."/>
            <person name="Tobe S.S."/>
        </authorList>
    </citation>
    <scope>NUCLEOTIDE SEQUENCE</scope>
    <source>
        <strain evidence="1">Stay&amp;Tobe</strain>
    </source>
</reference>
<feature type="non-terminal residue" evidence="1">
    <location>
        <position position="1"/>
    </location>
</feature>
<keyword evidence="2" id="KW-1185">Reference proteome</keyword>
<accession>A0AAD8E8F4</accession>